<proteinExistence type="predicted"/>
<accession>A0A140NJ58</accession>
<dbReference type="RefSeq" id="WP_004925981.1">
    <property type="nucleotide sequence ID" value="NC_017731.1"/>
</dbReference>
<sequence>MAELTKEQKQYVDQLAMERVFDMNNDDVLINALEQKVHQMEDHLKAYFHERVHFHQNKQK</sequence>
<reference evidence="2" key="2">
    <citation type="submission" date="2012-04" db="EMBL/GenBank/DDBJ databases">
        <title>Complete genome sequence of Providencia stuartii clinical isolate MRSN 2154.</title>
        <authorList>
            <person name="Clifford R.J."/>
            <person name="Hang J."/>
            <person name="Riley M.C."/>
            <person name="Onmus-Leone F."/>
            <person name="Kuschner R.A."/>
            <person name="Lesho E.P."/>
            <person name="Waterman P.E."/>
        </authorList>
    </citation>
    <scope>NUCLEOTIDE SEQUENCE [LARGE SCALE GENOMIC DNA]</scope>
    <source>
        <strain evidence="2">MRSN 2154</strain>
    </source>
</reference>
<protein>
    <submittedName>
        <fullName evidence="1">Uncharacterized protein</fullName>
    </submittedName>
</protein>
<dbReference type="PATRIC" id="fig|1157951.4.peg.1642"/>
<dbReference type="Proteomes" id="UP000005012">
    <property type="component" value="Chromosome"/>
</dbReference>
<dbReference type="EMBL" id="CP003488">
    <property type="protein sequence ID" value="AFH93509.1"/>
    <property type="molecule type" value="Genomic_DNA"/>
</dbReference>
<dbReference type="HOGENOM" id="CLU_204519_0_0_6"/>
<evidence type="ECO:0000313" key="1">
    <source>
        <dbReference type="EMBL" id="AFH93509.1"/>
    </source>
</evidence>
<dbReference type="KEGG" id="psi:S70_08230"/>
<gene>
    <name evidence="1" type="ordered locus">S70_08230</name>
</gene>
<reference evidence="1 2" key="1">
    <citation type="journal article" date="2012" name="J. Bacteriol.">
        <title>Complete Genome Sequence of Providencia stuartii Clinical Isolate MRSN 2154.</title>
        <authorList>
            <person name="Clifford R.J."/>
            <person name="Hang J."/>
            <person name="Riley M.C."/>
            <person name="Onmus-Leone F."/>
            <person name="Kuschner R.A."/>
            <person name="Lesho E.P."/>
            <person name="Waterman P.E."/>
        </authorList>
    </citation>
    <scope>NUCLEOTIDE SEQUENCE [LARGE SCALE GENOMIC DNA]</scope>
    <source>
        <strain evidence="1 2">MRSN 2154</strain>
    </source>
</reference>
<name>A0A140NJ58_PROSM</name>
<dbReference type="OrthoDB" id="6460068at2"/>
<dbReference type="AlphaFoldDB" id="A0A140NJ58"/>
<dbReference type="GeneID" id="93517691"/>
<organism evidence="1 2">
    <name type="scientific">Providencia stuartii (strain MRSN 2154)</name>
    <dbReference type="NCBI Taxonomy" id="1157951"/>
    <lineage>
        <taxon>Bacteria</taxon>
        <taxon>Pseudomonadati</taxon>
        <taxon>Pseudomonadota</taxon>
        <taxon>Gammaproteobacteria</taxon>
        <taxon>Enterobacterales</taxon>
        <taxon>Morganellaceae</taxon>
        <taxon>Providencia</taxon>
    </lineage>
</organism>
<evidence type="ECO:0000313" key="2">
    <source>
        <dbReference type="Proteomes" id="UP000005012"/>
    </source>
</evidence>